<evidence type="ECO:0000313" key="2">
    <source>
        <dbReference type="EMBL" id="MPM71239.1"/>
    </source>
</evidence>
<evidence type="ECO:0000259" key="1">
    <source>
        <dbReference type="PROSITE" id="PS50263"/>
    </source>
</evidence>
<feature type="domain" description="CN hydrolase" evidence="1">
    <location>
        <begin position="4"/>
        <end position="52"/>
    </location>
</feature>
<dbReference type="SUPFAM" id="SSF56317">
    <property type="entry name" value="Carbon-nitrogen hydrolase"/>
    <property type="match status" value="1"/>
</dbReference>
<protein>
    <recommendedName>
        <fullName evidence="1">CN hydrolase domain-containing protein</fullName>
    </recommendedName>
</protein>
<accession>A0A645C0T4</accession>
<dbReference type="PROSITE" id="PS50263">
    <property type="entry name" value="CN_HYDROLASE"/>
    <property type="match status" value="1"/>
</dbReference>
<proteinExistence type="predicted"/>
<organism evidence="2">
    <name type="scientific">bioreactor metagenome</name>
    <dbReference type="NCBI Taxonomy" id="1076179"/>
    <lineage>
        <taxon>unclassified sequences</taxon>
        <taxon>metagenomes</taxon>
        <taxon>ecological metagenomes</taxon>
    </lineage>
</organism>
<dbReference type="EMBL" id="VSSQ01023978">
    <property type="protein sequence ID" value="MPM71239.1"/>
    <property type="molecule type" value="Genomic_DNA"/>
</dbReference>
<sequence>MKSVKISTVQFENRSCDKEYNLGVIEKFAAKAAAEGADAVAFHECSVTGTLF</sequence>
<dbReference type="InterPro" id="IPR003010">
    <property type="entry name" value="C-N_Hydrolase"/>
</dbReference>
<gene>
    <name evidence="2" type="ORF">SDC9_118202</name>
</gene>
<comment type="caution">
    <text evidence="2">The sequence shown here is derived from an EMBL/GenBank/DDBJ whole genome shotgun (WGS) entry which is preliminary data.</text>
</comment>
<reference evidence="2" key="1">
    <citation type="submission" date="2019-08" db="EMBL/GenBank/DDBJ databases">
        <authorList>
            <person name="Kucharzyk K."/>
            <person name="Murdoch R.W."/>
            <person name="Higgins S."/>
            <person name="Loffler F."/>
        </authorList>
    </citation>
    <scope>NUCLEOTIDE SEQUENCE</scope>
</reference>
<dbReference type="AlphaFoldDB" id="A0A645C0T4"/>
<dbReference type="InterPro" id="IPR036526">
    <property type="entry name" value="C-N_Hydrolase_sf"/>
</dbReference>
<dbReference type="Gene3D" id="3.60.110.10">
    <property type="entry name" value="Carbon-nitrogen hydrolase"/>
    <property type="match status" value="1"/>
</dbReference>
<name>A0A645C0T4_9ZZZZ</name>